<dbReference type="GeneID" id="13884919"/>
<dbReference type="SMART" id="SM01027">
    <property type="entry name" value="Beta-Casp"/>
    <property type="match status" value="1"/>
</dbReference>
<dbReference type="GO" id="GO:0006397">
    <property type="term" value="P:mRNA processing"/>
    <property type="evidence" value="ECO:0007669"/>
    <property type="project" value="UniProtKB-KW"/>
</dbReference>
<proteinExistence type="inferred from homology"/>
<reference evidence="7 8" key="1">
    <citation type="journal article" date="2011" name="Proc. Natl. Acad. Sci. U.S.A.">
        <title>Evolutionary erosion of yeast sex chromosomes by mating-type switching accidents.</title>
        <authorList>
            <person name="Gordon J.L."/>
            <person name="Armisen D."/>
            <person name="Proux-Wera E."/>
            <person name="Oheigeartaigh S.S."/>
            <person name="Byrne K.P."/>
            <person name="Wolfe K.H."/>
        </authorList>
    </citation>
    <scope>NUCLEOTIDE SEQUENCE [LARGE SCALE GENOMIC DNA]</scope>
    <source>
        <strain evidence="8">ATCC 22294 / BCRC 22015 / CBS 2517 / CECT 1963 / NBRC 1671 / NRRL Y-8276</strain>
    </source>
</reference>
<dbReference type="InterPro" id="IPR022712">
    <property type="entry name" value="Beta_Casp"/>
</dbReference>
<dbReference type="OrthoDB" id="64353at2759"/>
<dbReference type="InterPro" id="IPR025069">
    <property type="entry name" value="Cpsf2_C"/>
</dbReference>
<feature type="domain" description="Beta-Casp" evidence="6">
    <location>
        <begin position="254"/>
        <end position="375"/>
    </location>
</feature>
<dbReference type="EMBL" id="HE650822">
    <property type="protein sequence ID" value="CCF56598.1"/>
    <property type="molecule type" value="Genomic_DNA"/>
</dbReference>
<evidence type="ECO:0000313" key="8">
    <source>
        <dbReference type="Proteomes" id="UP000005220"/>
    </source>
</evidence>
<dbReference type="InterPro" id="IPR035639">
    <property type="entry name" value="CPSF2_MBL"/>
</dbReference>
<dbReference type="RefSeq" id="XP_003955733.1">
    <property type="nucleotide sequence ID" value="XM_003955684.1"/>
</dbReference>
<dbReference type="Proteomes" id="UP000005220">
    <property type="component" value="Chromosome 2"/>
</dbReference>
<evidence type="ECO:0000256" key="3">
    <source>
        <dbReference type="ARBA" id="ARBA00023242"/>
    </source>
</evidence>
<dbReference type="Gene3D" id="3.60.15.10">
    <property type="entry name" value="Ribonuclease Z/Hydroxyacylglutathione hydrolase-like"/>
    <property type="match status" value="2"/>
</dbReference>
<evidence type="ECO:0000256" key="1">
    <source>
        <dbReference type="ARBA" id="ARBA00004123"/>
    </source>
</evidence>
<dbReference type="InterPro" id="IPR036866">
    <property type="entry name" value="RibonucZ/Hydroxyglut_hydro"/>
</dbReference>
<evidence type="ECO:0000256" key="5">
    <source>
        <dbReference type="SAM" id="MobiDB-lite"/>
    </source>
</evidence>
<keyword evidence="4" id="KW-0694">RNA-binding</keyword>
<comment type="subcellular location">
    <subcellularLocation>
        <location evidence="1 4">Nucleus</location>
    </subcellularLocation>
</comment>
<dbReference type="SUPFAM" id="SSF56281">
    <property type="entry name" value="Metallo-hydrolase/oxidoreductase"/>
    <property type="match status" value="1"/>
</dbReference>
<accession>H2AQE8</accession>
<dbReference type="KEGG" id="kaf:KAFR_0B03020"/>
<evidence type="ECO:0000259" key="6">
    <source>
        <dbReference type="SMART" id="SM01027"/>
    </source>
</evidence>
<dbReference type="CDD" id="cd16293">
    <property type="entry name" value="CPSF2-like_MBL-fold"/>
    <property type="match status" value="1"/>
</dbReference>
<dbReference type="Pfam" id="PF16661">
    <property type="entry name" value="Lactamase_B_6"/>
    <property type="match status" value="1"/>
</dbReference>
<dbReference type="InParanoid" id="H2AQE8"/>
<dbReference type="Pfam" id="PF13299">
    <property type="entry name" value="CPSF100_C"/>
    <property type="match status" value="1"/>
</dbReference>
<dbReference type="HOGENOM" id="CLU_002227_3_0_1"/>
<dbReference type="PANTHER" id="PTHR45922">
    <property type="entry name" value="CLEAVAGE AND POLYADENYLATION SPECIFICITY FACTOR SUBUNIT 2"/>
    <property type="match status" value="1"/>
</dbReference>
<feature type="region of interest" description="Disordered" evidence="5">
    <location>
        <begin position="549"/>
        <end position="585"/>
    </location>
</feature>
<dbReference type="eggNOG" id="KOG1135">
    <property type="taxonomic scope" value="Eukaryota"/>
</dbReference>
<dbReference type="FunCoup" id="H2AQE8">
    <property type="interactions" value="903"/>
</dbReference>
<dbReference type="AlphaFoldDB" id="H2AQE8"/>
<keyword evidence="2 4" id="KW-0507">mRNA processing</keyword>
<feature type="compositionally biased region" description="Polar residues" evidence="5">
    <location>
        <begin position="562"/>
        <end position="571"/>
    </location>
</feature>
<evidence type="ECO:0000256" key="4">
    <source>
        <dbReference type="RuleBase" id="RU365006"/>
    </source>
</evidence>
<evidence type="ECO:0000313" key="7">
    <source>
        <dbReference type="EMBL" id="CCF56598.1"/>
    </source>
</evidence>
<name>H2AQE8_KAZAF</name>
<dbReference type="InterPro" id="IPR001279">
    <property type="entry name" value="Metallo-B-lactamas"/>
</dbReference>
<sequence>MTYKLSCCDDGSGVTVGTILRFEFATILIDPGWNNKKVSYEECVRYWSNIIPEVDIVLLSQPTIECIGAYTLLHYNFLSHFISRIEVYATLPVTNLGRVSTIDLYASKGVIGPYTTNQMNVEDIEKSYDHVKALKFSQMVDLKSTFDGLSLVAYNSGYTTGGSIWCIMTHSEKLLYARRWNHTKNNILDASALLGPGGKPSSALMRPSAIITTLDRFGSPKPYKKRSKMFKDLLRKSVTSGGSAVIPVEIGENFLDLLVLVHDFLYENSKSGLISQLNILLVSYSKGRIVTYAKSMLEWLSSSAIKTWESRDSSSPFELGKNFNVILPSEISKYPGSKICFVSQLEPMMDEVIENLGQNETSTILLTSKVNRSEIVSEIYKEWTQLCKKPSVEEGQILPYSSSVLLKKVNIEPLRGHDLDEFKKSIEERKEKRSKSELLLRKEAKNPAKSLNTDRVNGGSMDGDTSQSKAIDEDDDEEEEEEEEDNLLRILKGQSGDKLSGVIEYPVDTYVQTTSTPKNKMFQFNPRKEKRDDYGTIVDYSMFISKEEEEEESKNANKRPQESQNVSNNLSKRSRRDTNVMNGSTRNAENFDNIDYLNTDKDAMKIALANEQVILNCSIAFINMENVVDQRSTSIIWPSLKPKKMILLAPETFQDQNTVTLMEKKGIEMFAPQLNEYIEFSTTIKALDISLDPELDKLLKWQKIGDDHTVAHVVGRVVRDTIHNSMRNKLVLKPISSGTKMHTKSGLLSIGEVRLAEVKRKLTEQGHVAEFQGEGTLVVNNEVMVRRISDGETIIDGSPSELFDIVKKSITEMLAKV</sequence>
<protein>
    <recommendedName>
        <fullName evidence="4">Cleavage and polyadenylation specificity factor subunit 2</fullName>
    </recommendedName>
    <alternativeName>
        <fullName evidence="4">Cleavage and polyadenylation specificity factor 100 kDa subunit</fullName>
    </alternativeName>
</protein>
<comment type="similarity">
    <text evidence="4">Belongs to the metallo-beta-lactamase superfamily. RNA-metabolizing metallo-beta-lactamase-like family. CPSF2/YSH1 subfamily.</text>
</comment>
<dbReference type="PANTHER" id="PTHR45922:SF1">
    <property type="entry name" value="CLEAVAGE AND POLYADENYLATION SPECIFICITY FACTOR SUBUNIT 2"/>
    <property type="match status" value="1"/>
</dbReference>
<keyword evidence="3 4" id="KW-0539">Nucleus</keyword>
<organism evidence="7 8">
    <name type="scientific">Kazachstania africana (strain ATCC 22294 / BCRC 22015 / CBS 2517 / CECT 1963 / NBRC 1671 / NRRL Y-8276)</name>
    <name type="common">Yeast</name>
    <name type="synonym">Kluyveromyces africanus</name>
    <dbReference type="NCBI Taxonomy" id="1071382"/>
    <lineage>
        <taxon>Eukaryota</taxon>
        <taxon>Fungi</taxon>
        <taxon>Dikarya</taxon>
        <taxon>Ascomycota</taxon>
        <taxon>Saccharomycotina</taxon>
        <taxon>Saccharomycetes</taxon>
        <taxon>Saccharomycetales</taxon>
        <taxon>Saccharomycetaceae</taxon>
        <taxon>Kazachstania</taxon>
    </lineage>
</organism>
<feature type="compositionally biased region" description="Acidic residues" evidence="5">
    <location>
        <begin position="472"/>
        <end position="485"/>
    </location>
</feature>
<dbReference type="InterPro" id="IPR027075">
    <property type="entry name" value="CPSF2"/>
</dbReference>
<evidence type="ECO:0000256" key="2">
    <source>
        <dbReference type="ARBA" id="ARBA00022664"/>
    </source>
</evidence>
<dbReference type="GO" id="GO:0005847">
    <property type="term" value="C:mRNA cleavage and polyadenylation specificity factor complex"/>
    <property type="evidence" value="ECO:0007669"/>
    <property type="project" value="EnsemblFungi"/>
</dbReference>
<feature type="compositionally biased region" description="Basic and acidic residues" evidence="5">
    <location>
        <begin position="433"/>
        <end position="446"/>
    </location>
</feature>
<dbReference type="STRING" id="1071382.H2AQE8"/>
<feature type="region of interest" description="Disordered" evidence="5">
    <location>
        <begin position="433"/>
        <end position="492"/>
    </location>
</feature>
<keyword evidence="8" id="KW-1185">Reference proteome</keyword>
<gene>
    <name evidence="7" type="primary">KAFR0B03020</name>
    <name evidence="7" type="ORF">KAFR_0B03020</name>
</gene>
<dbReference type="GO" id="GO:0003723">
    <property type="term" value="F:RNA binding"/>
    <property type="evidence" value="ECO:0007669"/>
    <property type="project" value="UniProtKB-KW"/>
</dbReference>